<dbReference type="RefSeq" id="WP_119443826.1">
    <property type="nucleotide sequence ID" value="NZ_CP032317.1"/>
</dbReference>
<evidence type="ECO:0000313" key="3">
    <source>
        <dbReference type="EMBL" id="AYA36240.1"/>
    </source>
</evidence>
<dbReference type="KEGG" id="hyh:D3Y59_03660"/>
<reference evidence="3 4" key="1">
    <citation type="submission" date="2018-09" db="EMBL/GenBank/DDBJ databases">
        <title>Hymenobacter medium sp. nov., isolated from R2A medium.</title>
        <authorList>
            <person name="Yingchao G."/>
        </authorList>
    </citation>
    <scope>NUCLEOTIDE SEQUENCE [LARGE SCALE GENOMIC DNA]</scope>
    <source>
        <strain evidence="4">sh-6</strain>
    </source>
</reference>
<dbReference type="Pfam" id="PF01381">
    <property type="entry name" value="HTH_3"/>
    <property type="match status" value="1"/>
</dbReference>
<dbReference type="Gene3D" id="1.10.260.40">
    <property type="entry name" value="lambda repressor-like DNA-binding domains"/>
    <property type="match status" value="1"/>
</dbReference>
<gene>
    <name evidence="3" type="ORF">D3Y59_03660</name>
</gene>
<dbReference type="Proteomes" id="UP000262802">
    <property type="component" value="Chromosome"/>
</dbReference>
<dbReference type="GO" id="GO:0003677">
    <property type="term" value="F:DNA binding"/>
    <property type="evidence" value="ECO:0007669"/>
    <property type="project" value="InterPro"/>
</dbReference>
<dbReference type="SMART" id="SM00530">
    <property type="entry name" value="HTH_XRE"/>
    <property type="match status" value="1"/>
</dbReference>
<feature type="region of interest" description="Disordered" evidence="1">
    <location>
        <begin position="72"/>
        <end position="159"/>
    </location>
</feature>
<dbReference type="InterPro" id="IPR010982">
    <property type="entry name" value="Lambda_DNA-bd_dom_sf"/>
</dbReference>
<dbReference type="AlphaFoldDB" id="A0A3B7QYS7"/>
<dbReference type="EMBL" id="CP032317">
    <property type="protein sequence ID" value="AYA36240.1"/>
    <property type="molecule type" value="Genomic_DNA"/>
</dbReference>
<proteinExistence type="predicted"/>
<dbReference type="OrthoDB" id="1034290at2"/>
<feature type="domain" description="HTH cro/C1-type" evidence="2">
    <location>
        <begin position="5"/>
        <end position="60"/>
    </location>
</feature>
<dbReference type="PROSITE" id="PS50943">
    <property type="entry name" value="HTH_CROC1"/>
    <property type="match status" value="1"/>
</dbReference>
<protein>
    <submittedName>
        <fullName evidence="3">Helix-turn-helix domain-containing protein</fullName>
    </submittedName>
</protein>
<sequence>MVDRIRQLLQARQLTSTQFADAIGVARPIVSHILSGRNKPSLEVVQKILLAFPDLSMAWLLNGHGPMLAMQATKSSQEPPKASTAALATPLPKRTPKAVVEPVLPADDERAPHVATPAAPEAASSVTAEPMPQPSTPAPQAENLNAAPSQATREAANNSQVVEQRATQLAVTQSKIIRRVLIFYTDGTFTDYTPATDAV</sequence>
<evidence type="ECO:0000313" key="4">
    <source>
        <dbReference type="Proteomes" id="UP000262802"/>
    </source>
</evidence>
<dbReference type="InterPro" id="IPR001387">
    <property type="entry name" value="Cro/C1-type_HTH"/>
</dbReference>
<dbReference type="CDD" id="cd00093">
    <property type="entry name" value="HTH_XRE"/>
    <property type="match status" value="1"/>
</dbReference>
<evidence type="ECO:0000256" key="1">
    <source>
        <dbReference type="SAM" id="MobiDB-lite"/>
    </source>
</evidence>
<evidence type="ECO:0000259" key="2">
    <source>
        <dbReference type="PROSITE" id="PS50943"/>
    </source>
</evidence>
<dbReference type="SUPFAM" id="SSF47413">
    <property type="entry name" value="lambda repressor-like DNA-binding domains"/>
    <property type="match status" value="1"/>
</dbReference>
<keyword evidence="4" id="KW-1185">Reference proteome</keyword>
<name>A0A3B7QYS7_9BACT</name>
<organism evidence="3 4">
    <name type="scientific">Hymenobacter oligotrophus</name>
    <dbReference type="NCBI Taxonomy" id="2319843"/>
    <lineage>
        <taxon>Bacteria</taxon>
        <taxon>Pseudomonadati</taxon>
        <taxon>Bacteroidota</taxon>
        <taxon>Cytophagia</taxon>
        <taxon>Cytophagales</taxon>
        <taxon>Hymenobacteraceae</taxon>
        <taxon>Hymenobacter</taxon>
    </lineage>
</organism>
<accession>A0A3B7QYS7</accession>
<feature type="compositionally biased region" description="Polar residues" evidence="1">
    <location>
        <begin position="142"/>
        <end position="159"/>
    </location>
</feature>